<evidence type="ECO:0000313" key="5">
    <source>
        <dbReference type="EMBL" id="KRN58212.1"/>
    </source>
</evidence>
<dbReference type="STRING" id="396268.IV45_GL000657"/>
<comment type="caution">
    <text evidence="5">The sequence shown here is derived from an EMBL/GenBank/DDBJ whole genome shotgun (WGS) entry which is preliminary data.</text>
</comment>
<dbReference type="OrthoDB" id="9804686at2"/>
<dbReference type="GO" id="GO:0030599">
    <property type="term" value="F:pectinesterase activity"/>
    <property type="evidence" value="ECO:0007669"/>
    <property type="project" value="InterPro"/>
</dbReference>
<evidence type="ECO:0000256" key="2">
    <source>
        <dbReference type="ARBA" id="ARBA00022801"/>
    </source>
</evidence>
<accession>A0A0R2I8K8</accession>
<protein>
    <recommendedName>
        <fullName evidence="4">Pectinesterase catalytic domain-containing protein</fullName>
    </recommendedName>
</protein>
<evidence type="ECO:0000256" key="3">
    <source>
        <dbReference type="ARBA" id="ARBA00023085"/>
    </source>
</evidence>
<name>A0A0R2I8K8_9LACO</name>
<keyword evidence="3" id="KW-0063">Aspartyl esterase</keyword>
<dbReference type="Pfam" id="PF01095">
    <property type="entry name" value="Pectinesterase"/>
    <property type="match status" value="2"/>
</dbReference>
<dbReference type="InterPro" id="IPR012334">
    <property type="entry name" value="Pectin_lyas_fold"/>
</dbReference>
<dbReference type="PANTHER" id="PTHR31321">
    <property type="entry name" value="ACYL-COA THIOESTER HYDROLASE YBHC-RELATED"/>
    <property type="match status" value="1"/>
</dbReference>
<feature type="domain" description="Pectinesterase catalytic" evidence="4">
    <location>
        <begin position="11"/>
        <end position="130"/>
    </location>
</feature>
<dbReference type="InterPro" id="IPR000070">
    <property type="entry name" value="Pectinesterase_cat"/>
</dbReference>
<dbReference type="SUPFAM" id="SSF51126">
    <property type="entry name" value="Pectin lyase-like"/>
    <property type="match status" value="1"/>
</dbReference>
<dbReference type="Gene3D" id="2.160.20.10">
    <property type="entry name" value="Single-stranded right-handed beta-helix, Pectin lyase-like"/>
    <property type="match status" value="1"/>
</dbReference>
<feature type="domain" description="Pectinesterase catalytic" evidence="4">
    <location>
        <begin position="161"/>
        <end position="280"/>
    </location>
</feature>
<proteinExistence type="inferred from homology"/>
<dbReference type="PANTHER" id="PTHR31321:SF57">
    <property type="entry name" value="PECTINESTERASE 53-RELATED"/>
    <property type="match status" value="1"/>
</dbReference>
<evidence type="ECO:0000313" key="6">
    <source>
        <dbReference type="Proteomes" id="UP000050934"/>
    </source>
</evidence>
<comment type="similarity">
    <text evidence="1">Belongs to the pectinesterase family.</text>
</comment>
<keyword evidence="6" id="KW-1185">Reference proteome</keyword>
<dbReference type="AlphaFoldDB" id="A0A0R2I8K8"/>
<keyword evidence="2" id="KW-0378">Hydrolase</keyword>
<dbReference type="GO" id="GO:0042545">
    <property type="term" value="P:cell wall modification"/>
    <property type="evidence" value="ECO:0007669"/>
    <property type="project" value="InterPro"/>
</dbReference>
<sequence>MQRIEVTPYEDVQAVLDDKEEMLNSEEVTQIVFTRGHYYQRIHIAGQHLQIKSMGPVVIDYALGADALGHNQTFNTATVLVEGVDINFNNLTFQNSAGLGSKVGQAVAVYANGDHINFTNCSFLGFQDTVCFGPIIHMNRDNTVPDTPVAHRELKDARYQLDSCYIEGNIDYIFGGGSVWIKNSVIQSLLSKTTPEEGYVCAPCTDQDRKFGFIFDHCRIMTAPGVNNHFLGRPWRPYAKAYYVDCTLGQGINPLGWHLWGDDPHSADLADFREYDCQPGGKRPSWAKVYGKADAKLMQAVDEYFNGKRHQ</sequence>
<organism evidence="5 6">
    <name type="scientific">Limosilactobacillus secaliphilus</name>
    <dbReference type="NCBI Taxonomy" id="396268"/>
    <lineage>
        <taxon>Bacteria</taxon>
        <taxon>Bacillati</taxon>
        <taxon>Bacillota</taxon>
        <taxon>Bacilli</taxon>
        <taxon>Lactobacillales</taxon>
        <taxon>Lactobacillaceae</taxon>
        <taxon>Limosilactobacillus</taxon>
    </lineage>
</organism>
<dbReference type="RefSeq" id="WP_057741395.1">
    <property type="nucleotide sequence ID" value="NZ_JQBW01000010.1"/>
</dbReference>
<dbReference type="InterPro" id="IPR011050">
    <property type="entry name" value="Pectin_lyase_fold/virulence"/>
</dbReference>
<dbReference type="Proteomes" id="UP000050934">
    <property type="component" value="Unassembled WGS sequence"/>
</dbReference>
<evidence type="ECO:0000259" key="4">
    <source>
        <dbReference type="Pfam" id="PF01095"/>
    </source>
</evidence>
<reference evidence="5 6" key="1">
    <citation type="journal article" date="2015" name="Genome Announc.">
        <title>Expanding the biotechnology potential of lactobacilli through comparative genomics of 213 strains and associated genera.</title>
        <authorList>
            <person name="Sun Z."/>
            <person name="Harris H.M."/>
            <person name="McCann A."/>
            <person name="Guo C."/>
            <person name="Argimon S."/>
            <person name="Zhang W."/>
            <person name="Yang X."/>
            <person name="Jeffery I.B."/>
            <person name="Cooney J.C."/>
            <person name="Kagawa T.F."/>
            <person name="Liu W."/>
            <person name="Song Y."/>
            <person name="Salvetti E."/>
            <person name="Wrobel A."/>
            <person name="Rasinkangas P."/>
            <person name="Parkhill J."/>
            <person name="Rea M.C."/>
            <person name="O'Sullivan O."/>
            <person name="Ritari J."/>
            <person name="Douillard F.P."/>
            <person name="Paul Ross R."/>
            <person name="Yang R."/>
            <person name="Briner A.E."/>
            <person name="Felis G.E."/>
            <person name="de Vos W.M."/>
            <person name="Barrangou R."/>
            <person name="Klaenhammer T.R."/>
            <person name="Caufield P.W."/>
            <person name="Cui Y."/>
            <person name="Zhang H."/>
            <person name="O'Toole P.W."/>
        </authorList>
    </citation>
    <scope>NUCLEOTIDE SEQUENCE [LARGE SCALE GENOMIC DNA]</scope>
    <source>
        <strain evidence="5 6">DSM 17896</strain>
    </source>
</reference>
<gene>
    <name evidence="5" type="ORF">IV45_GL000657</name>
</gene>
<dbReference type="GO" id="GO:0009279">
    <property type="term" value="C:cell outer membrane"/>
    <property type="evidence" value="ECO:0007669"/>
    <property type="project" value="TreeGrafter"/>
</dbReference>
<dbReference type="PATRIC" id="fig|396268.3.peg.666"/>
<evidence type="ECO:0000256" key="1">
    <source>
        <dbReference type="ARBA" id="ARBA00008891"/>
    </source>
</evidence>
<dbReference type="EMBL" id="JQBW01000010">
    <property type="protein sequence ID" value="KRN58212.1"/>
    <property type="molecule type" value="Genomic_DNA"/>
</dbReference>